<keyword evidence="2" id="KW-1185">Reference proteome</keyword>
<proteinExistence type="predicted"/>
<reference evidence="1" key="1">
    <citation type="journal article" date="2022" name="Plant J.">
        <title>Strategies of tolerance reflected in two North American maple genomes.</title>
        <authorList>
            <person name="McEvoy S.L."/>
            <person name="Sezen U.U."/>
            <person name="Trouern-Trend A."/>
            <person name="McMahon S.M."/>
            <person name="Schaberg P.G."/>
            <person name="Yang J."/>
            <person name="Wegrzyn J.L."/>
            <person name="Swenson N.G."/>
        </authorList>
    </citation>
    <scope>NUCLEOTIDE SEQUENCE</scope>
    <source>
        <strain evidence="1">91603</strain>
    </source>
</reference>
<comment type="caution">
    <text evidence="1">The sequence shown here is derived from an EMBL/GenBank/DDBJ whole genome shotgun (WGS) entry which is preliminary data.</text>
</comment>
<dbReference type="Proteomes" id="UP001064489">
    <property type="component" value="Chromosome 8"/>
</dbReference>
<accession>A0AAD5NQQ1</accession>
<evidence type="ECO:0000313" key="2">
    <source>
        <dbReference type="Proteomes" id="UP001064489"/>
    </source>
</evidence>
<dbReference type="EMBL" id="JAJSOW010000103">
    <property type="protein sequence ID" value="KAI9174846.1"/>
    <property type="molecule type" value="Genomic_DNA"/>
</dbReference>
<reference evidence="1" key="2">
    <citation type="submission" date="2023-02" db="EMBL/GenBank/DDBJ databases">
        <authorList>
            <person name="Swenson N.G."/>
            <person name="Wegrzyn J.L."/>
            <person name="Mcevoy S.L."/>
        </authorList>
    </citation>
    <scope>NUCLEOTIDE SEQUENCE</scope>
    <source>
        <strain evidence="1">91603</strain>
        <tissue evidence="1">Leaf</tissue>
    </source>
</reference>
<dbReference type="AlphaFoldDB" id="A0AAD5NQQ1"/>
<evidence type="ECO:0000313" key="1">
    <source>
        <dbReference type="EMBL" id="KAI9174846.1"/>
    </source>
</evidence>
<sequence length="118" mass="13206">MFSLILPLDEQVQKISSWIRVVRGHPPASGAVAPPGHYQLFVVHEGKGCQIRGDTEVIVDEVTRRLSRSLESYLCLVQLGFDCGHKVGFELMRGYTKKIFPEGKWDNVDPIKARGALD</sequence>
<protein>
    <submittedName>
        <fullName evidence="1">Uncharacterized protein</fullName>
    </submittedName>
</protein>
<organism evidence="1 2">
    <name type="scientific">Acer negundo</name>
    <name type="common">Box elder</name>
    <dbReference type="NCBI Taxonomy" id="4023"/>
    <lineage>
        <taxon>Eukaryota</taxon>
        <taxon>Viridiplantae</taxon>
        <taxon>Streptophyta</taxon>
        <taxon>Embryophyta</taxon>
        <taxon>Tracheophyta</taxon>
        <taxon>Spermatophyta</taxon>
        <taxon>Magnoliopsida</taxon>
        <taxon>eudicotyledons</taxon>
        <taxon>Gunneridae</taxon>
        <taxon>Pentapetalae</taxon>
        <taxon>rosids</taxon>
        <taxon>malvids</taxon>
        <taxon>Sapindales</taxon>
        <taxon>Sapindaceae</taxon>
        <taxon>Hippocastanoideae</taxon>
        <taxon>Acereae</taxon>
        <taxon>Acer</taxon>
    </lineage>
</organism>
<name>A0AAD5NQQ1_ACENE</name>
<gene>
    <name evidence="1" type="ORF">LWI28_023590</name>
</gene>